<dbReference type="InterPro" id="IPR029439">
    <property type="entry name" value="Wzt_C"/>
</dbReference>
<sequence>MSDTIIRVENLGKKYIIGHQQEGRSQYVALRDVIAEGAKSVVKRFTKPQESNSNREEFWALKDVSFEIKRGECVGIIGRNGAGKSTLLKILSRITEPTTGRISIKGRVASLLEVGTGFHPELTGRENIYLNGAILGMSRAEIKKKFDEIVAFAEVEKFLDTPVKHYSSGMYVRLAFAVAAHLEPEILVVDEVLAVGDAAFQKKCLGKMGDVATKEGRTVLFVSHNMATVQNLCSQCLYLNSGKIKEVNSTEFVINQYLVDISSESNKDSLAFRKDRQCSNKVKIVNFYILDDCREKQSVLQSGNNYTFVMEYENYCVEKIFDDVIGSIAITDNRNEITFLIRSNFTDQNFSINQQKGYIEAQVKDFNLTTGIYNTILFLSHRETEILDCISNACIIQVEAGDFFNTGSIGLPSHCKTLTRADWITK</sequence>
<dbReference type="OrthoDB" id="9778870at2"/>
<dbReference type="Proteomes" id="UP000010473">
    <property type="component" value="Chromosome"/>
</dbReference>
<dbReference type="SMART" id="SM00382">
    <property type="entry name" value="AAA"/>
    <property type="match status" value="1"/>
</dbReference>
<dbReference type="InterPro" id="IPR027417">
    <property type="entry name" value="P-loop_NTPase"/>
</dbReference>
<dbReference type="CDD" id="cd10147">
    <property type="entry name" value="Wzt_C-like"/>
    <property type="match status" value="1"/>
</dbReference>
<dbReference type="EC" id="3.6.3.40" evidence="6"/>
<dbReference type="Pfam" id="PF00005">
    <property type="entry name" value="ABC_tran"/>
    <property type="match status" value="1"/>
</dbReference>
<dbReference type="HOGENOM" id="CLU_000604_101_4_3"/>
<dbReference type="GO" id="GO:0016887">
    <property type="term" value="F:ATP hydrolysis activity"/>
    <property type="evidence" value="ECO:0007669"/>
    <property type="project" value="InterPro"/>
</dbReference>
<evidence type="ECO:0000313" key="6">
    <source>
        <dbReference type="EMBL" id="AFZ34646.1"/>
    </source>
</evidence>
<evidence type="ECO:0000259" key="5">
    <source>
        <dbReference type="PROSITE" id="PS50893"/>
    </source>
</evidence>
<dbReference type="KEGG" id="scs:Sta7437_1066"/>
<dbReference type="InterPro" id="IPR050683">
    <property type="entry name" value="Bact_Polysacc_Export_ATP-bd"/>
</dbReference>
<dbReference type="PANTHER" id="PTHR46743">
    <property type="entry name" value="TEICHOIC ACIDS EXPORT ATP-BINDING PROTEIN TAGH"/>
    <property type="match status" value="1"/>
</dbReference>
<dbReference type="InterPro" id="IPR003593">
    <property type="entry name" value="AAA+_ATPase"/>
</dbReference>
<dbReference type="Pfam" id="PF14524">
    <property type="entry name" value="Wzt_C"/>
    <property type="match status" value="1"/>
</dbReference>
<dbReference type="PATRIC" id="fig|111780.3.peg.1111"/>
<feature type="domain" description="ABC transporter" evidence="5">
    <location>
        <begin position="28"/>
        <end position="266"/>
    </location>
</feature>
<dbReference type="eggNOG" id="COG1134">
    <property type="taxonomic scope" value="Bacteria"/>
</dbReference>
<dbReference type="AlphaFoldDB" id="K9XRG6"/>
<dbReference type="RefSeq" id="WP_015192319.1">
    <property type="nucleotide sequence ID" value="NC_019748.1"/>
</dbReference>
<keyword evidence="2" id="KW-0813">Transport</keyword>
<dbReference type="EMBL" id="CP003653">
    <property type="protein sequence ID" value="AFZ34646.1"/>
    <property type="molecule type" value="Genomic_DNA"/>
</dbReference>
<dbReference type="InterPro" id="IPR003439">
    <property type="entry name" value="ABC_transporter-like_ATP-bd"/>
</dbReference>
<dbReference type="GO" id="GO:0140359">
    <property type="term" value="F:ABC-type transporter activity"/>
    <property type="evidence" value="ECO:0007669"/>
    <property type="project" value="InterPro"/>
</dbReference>
<dbReference type="STRING" id="111780.Sta7437_1066"/>
<dbReference type="InterPro" id="IPR015860">
    <property type="entry name" value="ABC_transpr_TagH-like"/>
</dbReference>
<dbReference type="CDD" id="cd03220">
    <property type="entry name" value="ABC_KpsT_Wzt"/>
    <property type="match status" value="1"/>
</dbReference>
<protein>
    <submittedName>
        <fullName evidence="6">Teichoic-acid-transporting ATPase</fullName>
        <ecNumber evidence="6">3.6.3.40</ecNumber>
    </submittedName>
</protein>
<keyword evidence="4" id="KW-0067">ATP-binding</keyword>
<evidence type="ECO:0000256" key="1">
    <source>
        <dbReference type="ARBA" id="ARBA00005417"/>
    </source>
</evidence>
<keyword evidence="6" id="KW-0378">Hydrolase</keyword>
<evidence type="ECO:0000256" key="3">
    <source>
        <dbReference type="ARBA" id="ARBA00022741"/>
    </source>
</evidence>
<proteinExistence type="inferred from homology"/>
<dbReference type="SUPFAM" id="SSF52540">
    <property type="entry name" value="P-loop containing nucleoside triphosphate hydrolases"/>
    <property type="match status" value="1"/>
</dbReference>
<dbReference type="PANTHER" id="PTHR46743:SF2">
    <property type="entry name" value="TEICHOIC ACIDS EXPORT ATP-BINDING PROTEIN TAGH"/>
    <property type="match status" value="1"/>
</dbReference>
<organism evidence="6 7">
    <name type="scientific">Stanieria cyanosphaera (strain ATCC 29371 / PCC 7437)</name>
    <dbReference type="NCBI Taxonomy" id="111780"/>
    <lineage>
        <taxon>Bacteria</taxon>
        <taxon>Bacillati</taxon>
        <taxon>Cyanobacteriota</taxon>
        <taxon>Cyanophyceae</taxon>
        <taxon>Pleurocapsales</taxon>
        <taxon>Dermocarpellaceae</taxon>
        <taxon>Stanieria</taxon>
    </lineage>
</organism>
<reference evidence="7" key="1">
    <citation type="journal article" date="2013" name="Proc. Natl. Acad. Sci. U.S.A.">
        <title>Improving the coverage of the cyanobacterial phylum using diversity-driven genome sequencing.</title>
        <authorList>
            <person name="Shih P.M."/>
            <person name="Wu D."/>
            <person name="Latifi A."/>
            <person name="Axen S.D."/>
            <person name="Fewer D.P."/>
            <person name="Talla E."/>
            <person name="Calteau A."/>
            <person name="Cai F."/>
            <person name="Tandeau de Marsac N."/>
            <person name="Rippka R."/>
            <person name="Herdman M."/>
            <person name="Sivonen K."/>
            <person name="Coursin T."/>
            <person name="Laurent T."/>
            <person name="Goodwin L."/>
            <person name="Nolan M."/>
            <person name="Davenport K.W."/>
            <person name="Han C.S."/>
            <person name="Rubin E.M."/>
            <person name="Eisen J.A."/>
            <person name="Woyke T."/>
            <person name="Gugger M."/>
            <person name="Kerfeld C.A."/>
        </authorList>
    </citation>
    <scope>NUCLEOTIDE SEQUENCE [LARGE SCALE GENOMIC DNA]</scope>
    <source>
        <strain evidence="7">ATCC 29371 / PCC 7437</strain>
    </source>
</reference>
<dbReference type="GO" id="GO:0016020">
    <property type="term" value="C:membrane"/>
    <property type="evidence" value="ECO:0007669"/>
    <property type="project" value="InterPro"/>
</dbReference>
<dbReference type="GO" id="GO:0005524">
    <property type="term" value="F:ATP binding"/>
    <property type="evidence" value="ECO:0007669"/>
    <property type="project" value="UniProtKB-KW"/>
</dbReference>
<evidence type="ECO:0000256" key="4">
    <source>
        <dbReference type="ARBA" id="ARBA00022840"/>
    </source>
</evidence>
<comment type="similarity">
    <text evidence="1">Belongs to the ABC transporter superfamily.</text>
</comment>
<evidence type="ECO:0000256" key="2">
    <source>
        <dbReference type="ARBA" id="ARBA00022448"/>
    </source>
</evidence>
<name>K9XRG6_STAC7</name>
<dbReference type="Gene3D" id="3.40.50.300">
    <property type="entry name" value="P-loop containing nucleotide triphosphate hydrolases"/>
    <property type="match status" value="1"/>
</dbReference>
<accession>K9XRG6</accession>
<evidence type="ECO:0000313" key="7">
    <source>
        <dbReference type="Proteomes" id="UP000010473"/>
    </source>
</evidence>
<keyword evidence="3" id="KW-0547">Nucleotide-binding</keyword>
<keyword evidence="7" id="KW-1185">Reference proteome</keyword>
<gene>
    <name evidence="6" type="ordered locus">Sta7437_1066</name>
</gene>
<dbReference type="Gene3D" id="2.70.50.60">
    <property type="entry name" value="abc- transporter (atp binding component) like domain"/>
    <property type="match status" value="1"/>
</dbReference>
<dbReference type="PROSITE" id="PS50893">
    <property type="entry name" value="ABC_TRANSPORTER_2"/>
    <property type="match status" value="1"/>
</dbReference>